<gene>
    <name evidence="1" type="ORF">HanXRQr2_Chr03g0089781</name>
</gene>
<accession>A0A9K3JDL1</accession>
<organism evidence="1 2">
    <name type="scientific">Helianthus annuus</name>
    <name type="common">Common sunflower</name>
    <dbReference type="NCBI Taxonomy" id="4232"/>
    <lineage>
        <taxon>Eukaryota</taxon>
        <taxon>Viridiplantae</taxon>
        <taxon>Streptophyta</taxon>
        <taxon>Embryophyta</taxon>
        <taxon>Tracheophyta</taxon>
        <taxon>Spermatophyta</taxon>
        <taxon>Magnoliopsida</taxon>
        <taxon>eudicotyledons</taxon>
        <taxon>Gunneridae</taxon>
        <taxon>Pentapetalae</taxon>
        <taxon>asterids</taxon>
        <taxon>campanulids</taxon>
        <taxon>Asterales</taxon>
        <taxon>Asteraceae</taxon>
        <taxon>Asteroideae</taxon>
        <taxon>Heliantheae alliance</taxon>
        <taxon>Heliantheae</taxon>
        <taxon>Helianthus</taxon>
    </lineage>
</organism>
<comment type="caution">
    <text evidence="1">The sequence shown here is derived from an EMBL/GenBank/DDBJ whole genome shotgun (WGS) entry which is preliminary data.</text>
</comment>
<dbReference type="Gramene" id="mRNA:HanXRQr2_Chr03g0089781">
    <property type="protein sequence ID" value="mRNA:HanXRQr2_Chr03g0089781"/>
    <property type="gene ID" value="HanXRQr2_Chr03g0089781"/>
</dbReference>
<reference evidence="1" key="2">
    <citation type="submission" date="2020-06" db="EMBL/GenBank/DDBJ databases">
        <title>Helianthus annuus Genome sequencing and assembly Release 2.</title>
        <authorList>
            <person name="Gouzy J."/>
            <person name="Langlade N."/>
            <person name="Munos S."/>
        </authorList>
    </citation>
    <scope>NUCLEOTIDE SEQUENCE</scope>
    <source>
        <tissue evidence="1">Leaves</tissue>
    </source>
</reference>
<name>A0A9K3JDL1_HELAN</name>
<evidence type="ECO:0000313" key="2">
    <source>
        <dbReference type="Proteomes" id="UP000215914"/>
    </source>
</evidence>
<protein>
    <submittedName>
        <fullName evidence="1">Uncharacterized protein</fullName>
    </submittedName>
</protein>
<sequence length="72" mass="8554">MYQRCRLRLGVTSYNLYRRRTCGTTTLSFIEAYGRILCSLISPISTCIRIEDLPKYNRSTINRKLKSFYKHI</sequence>
<proteinExistence type="predicted"/>
<dbReference type="Proteomes" id="UP000215914">
    <property type="component" value="Unassembled WGS sequence"/>
</dbReference>
<dbReference type="AlphaFoldDB" id="A0A9K3JDL1"/>
<keyword evidence="2" id="KW-1185">Reference proteome</keyword>
<evidence type="ECO:0000313" key="1">
    <source>
        <dbReference type="EMBL" id="KAF5812727.1"/>
    </source>
</evidence>
<reference evidence="1" key="1">
    <citation type="journal article" date="2017" name="Nature">
        <title>The sunflower genome provides insights into oil metabolism, flowering and Asterid evolution.</title>
        <authorList>
            <person name="Badouin H."/>
            <person name="Gouzy J."/>
            <person name="Grassa C.J."/>
            <person name="Murat F."/>
            <person name="Staton S.E."/>
            <person name="Cottret L."/>
            <person name="Lelandais-Briere C."/>
            <person name="Owens G.L."/>
            <person name="Carrere S."/>
            <person name="Mayjonade B."/>
            <person name="Legrand L."/>
            <person name="Gill N."/>
            <person name="Kane N.C."/>
            <person name="Bowers J.E."/>
            <person name="Hubner S."/>
            <person name="Bellec A."/>
            <person name="Berard A."/>
            <person name="Berges H."/>
            <person name="Blanchet N."/>
            <person name="Boniface M.C."/>
            <person name="Brunel D."/>
            <person name="Catrice O."/>
            <person name="Chaidir N."/>
            <person name="Claudel C."/>
            <person name="Donnadieu C."/>
            <person name="Faraut T."/>
            <person name="Fievet G."/>
            <person name="Helmstetter N."/>
            <person name="King M."/>
            <person name="Knapp S.J."/>
            <person name="Lai Z."/>
            <person name="Le Paslier M.C."/>
            <person name="Lippi Y."/>
            <person name="Lorenzon L."/>
            <person name="Mandel J.R."/>
            <person name="Marage G."/>
            <person name="Marchand G."/>
            <person name="Marquand E."/>
            <person name="Bret-Mestries E."/>
            <person name="Morien E."/>
            <person name="Nambeesan S."/>
            <person name="Nguyen T."/>
            <person name="Pegot-Espagnet P."/>
            <person name="Pouilly N."/>
            <person name="Raftis F."/>
            <person name="Sallet E."/>
            <person name="Schiex T."/>
            <person name="Thomas J."/>
            <person name="Vandecasteele C."/>
            <person name="Vares D."/>
            <person name="Vear F."/>
            <person name="Vautrin S."/>
            <person name="Crespi M."/>
            <person name="Mangin B."/>
            <person name="Burke J.M."/>
            <person name="Salse J."/>
            <person name="Munos S."/>
            <person name="Vincourt P."/>
            <person name="Rieseberg L.H."/>
            <person name="Langlade N.B."/>
        </authorList>
    </citation>
    <scope>NUCLEOTIDE SEQUENCE</scope>
    <source>
        <tissue evidence="1">Leaves</tissue>
    </source>
</reference>
<dbReference type="EMBL" id="MNCJ02000318">
    <property type="protein sequence ID" value="KAF5812727.1"/>
    <property type="molecule type" value="Genomic_DNA"/>
</dbReference>